<dbReference type="AlphaFoldDB" id="A0A4S8LV58"/>
<name>A0A4S8LV58_DENBC</name>
<reference evidence="2 3" key="1">
    <citation type="journal article" date="2019" name="Nat. Ecol. Evol.">
        <title>Megaphylogeny resolves global patterns of mushroom evolution.</title>
        <authorList>
            <person name="Varga T."/>
            <person name="Krizsan K."/>
            <person name="Foldi C."/>
            <person name="Dima B."/>
            <person name="Sanchez-Garcia M."/>
            <person name="Sanchez-Ramirez S."/>
            <person name="Szollosi G.J."/>
            <person name="Szarkandi J.G."/>
            <person name="Papp V."/>
            <person name="Albert L."/>
            <person name="Andreopoulos W."/>
            <person name="Angelini C."/>
            <person name="Antonin V."/>
            <person name="Barry K.W."/>
            <person name="Bougher N.L."/>
            <person name="Buchanan P."/>
            <person name="Buyck B."/>
            <person name="Bense V."/>
            <person name="Catcheside P."/>
            <person name="Chovatia M."/>
            <person name="Cooper J."/>
            <person name="Damon W."/>
            <person name="Desjardin D."/>
            <person name="Finy P."/>
            <person name="Geml J."/>
            <person name="Haridas S."/>
            <person name="Hughes K."/>
            <person name="Justo A."/>
            <person name="Karasinski D."/>
            <person name="Kautmanova I."/>
            <person name="Kiss B."/>
            <person name="Kocsube S."/>
            <person name="Kotiranta H."/>
            <person name="LaButti K.M."/>
            <person name="Lechner B.E."/>
            <person name="Liimatainen K."/>
            <person name="Lipzen A."/>
            <person name="Lukacs Z."/>
            <person name="Mihaltcheva S."/>
            <person name="Morgado L.N."/>
            <person name="Niskanen T."/>
            <person name="Noordeloos M.E."/>
            <person name="Ohm R.A."/>
            <person name="Ortiz-Santana B."/>
            <person name="Ovrebo C."/>
            <person name="Racz N."/>
            <person name="Riley R."/>
            <person name="Savchenko A."/>
            <person name="Shiryaev A."/>
            <person name="Soop K."/>
            <person name="Spirin V."/>
            <person name="Szebenyi C."/>
            <person name="Tomsovsky M."/>
            <person name="Tulloss R.E."/>
            <person name="Uehling J."/>
            <person name="Grigoriev I.V."/>
            <person name="Vagvolgyi C."/>
            <person name="Papp T."/>
            <person name="Martin F.M."/>
            <person name="Miettinen O."/>
            <person name="Hibbett D.S."/>
            <person name="Nagy L.G."/>
        </authorList>
    </citation>
    <scope>NUCLEOTIDE SEQUENCE [LARGE SCALE GENOMIC DNA]</scope>
    <source>
        <strain evidence="2 3">CBS 962.96</strain>
    </source>
</reference>
<accession>A0A4S8LV58</accession>
<proteinExistence type="predicted"/>
<feature type="transmembrane region" description="Helical" evidence="1">
    <location>
        <begin position="12"/>
        <end position="35"/>
    </location>
</feature>
<keyword evidence="3" id="KW-1185">Reference proteome</keyword>
<sequence length="113" mass="13190">MHVIRPVVFDPVALPVFVFASFVASFNSCVGFWHLHLYIYFKTHLVTSSSIFKPIAFSFKPHPHHTALHLLIAFTHNRCYRKNHTVSINFFAVHVFFLCFCYQSLIPLPSYPY</sequence>
<evidence type="ECO:0000313" key="3">
    <source>
        <dbReference type="Proteomes" id="UP000297245"/>
    </source>
</evidence>
<protein>
    <submittedName>
        <fullName evidence="2">Uncharacterized protein</fullName>
    </submittedName>
</protein>
<keyword evidence="1" id="KW-1133">Transmembrane helix</keyword>
<keyword evidence="1" id="KW-0812">Transmembrane</keyword>
<dbReference type="EMBL" id="ML179254">
    <property type="protein sequence ID" value="THU93231.1"/>
    <property type="molecule type" value="Genomic_DNA"/>
</dbReference>
<gene>
    <name evidence="2" type="ORF">K435DRAFT_197230</name>
</gene>
<feature type="transmembrane region" description="Helical" evidence="1">
    <location>
        <begin position="86"/>
        <end position="106"/>
    </location>
</feature>
<dbReference type="Proteomes" id="UP000297245">
    <property type="component" value="Unassembled WGS sequence"/>
</dbReference>
<keyword evidence="1" id="KW-0472">Membrane</keyword>
<evidence type="ECO:0000313" key="2">
    <source>
        <dbReference type="EMBL" id="THU93231.1"/>
    </source>
</evidence>
<organism evidence="2 3">
    <name type="scientific">Dendrothele bispora (strain CBS 962.96)</name>
    <dbReference type="NCBI Taxonomy" id="1314807"/>
    <lineage>
        <taxon>Eukaryota</taxon>
        <taxon>Fungi</taxon>
        <taxon>Dikarya</taxon>
        <taxon>Basidiomycota</taxon>
        <taxon>Agaricomycotina</taxon>
        <taxon>Agaricomycetes</taxon>
        <taxon>Agaricomycetidae</taxon>
        <taxon>Agaricales</taxon>
        <taxon>Agaricales incertae sedis</taxon>
        <taxon>Dendrothele</taxon>
    </lineage>
</organism>
<evidence type="ECO:0000256" key="1">
    <source>
        <dbReference type="SAM" id="Phobius"/>
    </source>
</evidence>